<sequence length="84" mass="8700">MGEGTSSPILGILLACVAASIFLAALGIWLKRKGKLTSSKAALAWAVFTIVPLFGAGFAMMTKHSVEIANGETQSGVNEPPPTR</sequence>
<evidence type="ECO:0000256" key="1">
    <source>
        <dbReference type="SAM" id="Phobius"/>
    </source>
</evidence>
<feature type="transmembrane region" description="Helical" evidence="1">
    <location>
        <begin position="42"/>
        <end position="61"/>
    </location>
</feature>
<name>A0ABP7ENJ0_9SPHN</name>
<dbReference type="EMBL" id="BAABBF010000010">
    <property type="protein sequence ID" value="GAA3721762.1"/>
    <property type="molecule type" value="Genomic_DNA"/>
</dbReference>
<evidence type="ECO:0008006" key="4">
    <source>
        <dbReference type="Google" id="ProtNLM"/>
    </source>
</evidence>
<protein>
    <recommendedName>
        <fullName evidence="4">LPXTG cell wall anchor domain-containing protein</fullName>
    </recommendedName>
</protein>
<dbReference type="RefSeq" id="WP_344694440.1">
    <property type="nucleotide sequence ID" value="NZ_BAABBF010000010.1"/>
</dbReference>
<dbReference type="Proteomes" id="UP001500523">
    <property type="component" value="Unassembled WGS sequence"/>
</dbReference>
<gene>
    <name evidence="2" type="ORF">GCM10022268_32460</name>
</gene>
<evidence type="ECO:0000313" key="2">
    <source>
        <dbReference type="EMBL" id="GAA3721762.1"/>
    </source>
</evidence>
<keyword evidence="3" id="KW-1185">Reference proteome</keyword>
<comment type="caution">
    <text evidence="2">The sequence shown here is derived from an EMBL/GenBank/DDBJ whole genome shotgun (WGS) entry which is preliminary data.</text>
</comment>
<accession>A0ABP7ENJ0</accession>
<proteinExistence type="predicted"/>
<evidence type="ECO:0000313" key="3">
    <source>
        <dbReference type="Proteomes" id="UP001500523"/>
    </source>
</evidence>
<feature type="transmembrane region" description="Helical" evidence="1">
    <location>
        <begin position="6"/>
        <end position="30"/>
    </location>
</feature>
<reference evidence="3" key="1">
    <citation type="journal article" date="2019" name="Int. J. Syst. Evol. Microbiol.">
        <title>The Global Catalogue of Microorganisms (GCM) 10K type strain sequencing project: providing services to taxonomists for standard genome sequencing and annotation.</title>
        <authorList>
            <consortium name="The Broad Institute Genomics Platform"/>
            <consortium name="The Broad Institute Genome Sequencing Center for Infectious Disease"/>
            <person name="Wu L."/>
            <person name="Ma J."/>
        </authorList>
    </citation>
    <scope>NUCLEOTIDE SEQUENCE [LARGE SCALE GENOMIC DNA]</scope>
    <source>
        <strain evidence="3">JCM 17498</strain>
    </source>
</reference>
<keyword evidence="1" id="KW-0812">Transmembrane</keyword>
<keyword evidence="1" id="KW-0472">Membrane</keyword>
<organism evidence="2 3">
    <name type="scientific">Sphingomonas cynarae</name>
    <dbReference type="NCBI Taxonomy" id="930197"/>
    <lineage>
        <taxon>Bacteria</taxon>
        <taxon>Pseudomonadati</taxon>
        <taxon>Pseudomonadota</taxon>
        <taxon>Alphaproteobacteria</taxon>
        <taxon>Sphingomonadales</taxon>
        <taxon>Sphingomonadaceae</taxon>
        <taxon>Sphingomonas</taxon>
    </lineage>
</organism>
<keyword evidence="1" id="KW-1133">Transmembrane helix</keyword>